<reference evidence="2" key="1">
    <citation type="journal article" date="2014" name="PLoS ONE">
        <title>Transcriptome-Based Identification of ABC Transporters in the Western Tarnished Plant Bug Lygus hesperus.</title>
        <authorList>
            <person name="Hull J.J."/>
            <person name="Chaney K."/>
            <person name="Geib S.M."/>
            <person name="Fabrick J.A."/>
            <person name="Brent C.S."/>
            <person name="Walsh D."/>
            <person name="Lavine L.C."/>
        </authorList>
    </citation>
    <scope>NUCLEOTIDE SEQUENCE</scope>
</reference>
<reference evidence="3" key="3">
    <citation type="journal article" date="2016" name="Gigascience">
        <title>De novo construction of an expanded transcriptome assembly for the western tarnished plant bug, Lygus hesperus.</title>
        <authorList>
            <person name="Tassone E.E."/>
            <person name="Geib S.M."/>
            <person name="Hall B."/>
            <person name="Fabrick J.A."/>
            <person name="Brent C.S."/>
            <person name="Hull J.J."/>
        </authorList>
    </citation>
    <scope>NUCLEOTIDE SEQUENCE</scope>
</reference>
<dbReference type="Pfam" id="PF00307">
    <property type="entry name" value="CH"/>
    <property type="match status" value="1"/>
</dbReference>
<dbReference type="GO" id="GO:0008093">
    <property type="term" value="F:cytoskeletal anchor activity"/>
    <property type="evidence" value="ECO:0007669"/>
    <property type="project" value="TreeGrafter"/>
</dbReference>
<accession>A0A0A9XFD9</accession>
<dbReference type="EMBL" id="GDHC01014243">
    <property type="protein sequence ID" value="JAQ04386.1"/>
    <property type="molecule type" value="Transcribed_RNA"/>
</dbReference>
<name>A0A0A9XFD9_LYGHE</name>
<dbReference type="PROSITE" id="PS50021">
    <property type="entry name" value="CH"/>
    <property type="match status" value="1"/>
</dbReference>
<feature type="domain" description="Calponin-homology (CH)" evidence="1">
    <location>
        <begin position="1"/>
        <end position="89"/>
    </location>
</feature>
<dbReference type="SUPFAM" id="SSF47576">
    <property type="entry name" value="Calponin-homology domain, CH-domain"/>
    <property type="match status" value="1"/>
</dbReference>
<dbReference type="InterPro" id="IPR001715">
    <property type="entry name" value="CH_dom"/>
</dbReference>
<reference evidence="2" key="2">
    <citation type="submission" date="2014-07" db="EMBL/GenBank/DDBJ databases">
        <authorList>
            <person name="Hull J."/>
        </authorList>
    </citation>
    <scope>NUCLEOTIDE SEQUENCE</scope>
</reference>
<dbReference type="AlphaFoldDB" id="A0A0A9XFD9"/>
<organism evidence="2">
    <name type="scientific">Lygus hesperus</name>
    <name type="common">Western plant bug</name>
    <dbReference type="NCBI Taxonomy" id="30085"/>
    <lineage>
        <taxon>Eukaryota</taxon>
        <taxon>Metazoa</taxon>
        <taxon>Ecdysozoa</taxon>
        <taxon>Arthropoda</taxon>
        <taxon>Hexapoda</taxon>
        <taxon>Insecta</taxon>
        <taxon>Pterygota</taxon>
        <taxon>Neoptera</taxon>
        <taxon>Paraneoptera</taxon>
        <taxon>Hemiptera</taxon>
        <taxon>Heteroptera</taxon>
        <taxon>Panheteroptera</taxon>
        <taxon>Cimicomorpha</taxon>
        <taxon>Miridae</taxon>
        <taxon>Mirini</taxon>
        <taxon>Lygus</taxon>
    </lineage>
</organism>
<evidence type="ECO:0000313" key="3">
    <source>
        <dbReference type="EMBL" id="JAQ04386.1"/>
    </source>
</evidence>
<proteinExistence type="predicted"/>
<dbReference type="PANTHER" id="PTHR46756">
    <property type="entry name" value="TRANSGELIN"/>
    <property type="match status" value="1"/>
</dbReference>
<dbReference type="EMBL" id="GBHO01027794">
    <property type="protein sequence ID" value="JAG15810.1"/>
    <property type="molecule type" value="Transcribed_RNA"/>
</dbReference>
<dbReference type="GO" id="GO:0005884">
    <property type="term" value="C:actin filament"/>
    <property type="evidence" value="ECO:0007669"/>
    <property type="project" value="TreeGrafter"/>
</dbReference>
<protein>
    <submittedName>
        <fullName evidence="2">GAS2-like protein 1</fullName>
    </submittedName>
</protein>
<gene>
    <name evidence="2" type="primary">Gas2l1_0</name>
    <name evidence="2" type="ORF">CM83_16559</name>
    <name evidence="3" type="ORF">g.14943</name>
</gene>
<sequence>MFVDLLRDGVLLHVLLQKLQTPPVTDTEIKLPRRTTGFFAQDNVSSFLQRAQAMFGLHDAELFTSNDLCQGKNDRQVVTFLLSLAREAYARGATTHLPRLVQYEREIDERRRNLRQAEVEESVMAADAENVVPTDMTQNEAVKTMKSCVCE</sequence>
<evidence type="ECO:0000259" key="1">
    <source>
        <dbReference type="PROSITE" id="PS50021"/>
    </source>
</evidence>
<evidence type="ECO:0000313" key="2">
    <source>
        <dbReference type="EMBL" id="JAG15810.1"/>
    </source>
</evidence>
<dbReference type="Gene3D" id="1.10.418.10">
    <property type="entry name" value="Calponin-like domain"/>
    <property type="match status" value="1"/>
</dbReference>
<dbReference type="InterPro" id="IPR036872">
    <property type="entry name" value="CH_dom_sf"/>
</dbReference>
<dbReference type="GO" id="GO:0051764">
    <property type="term" value="P:actin crosslink formation"/>
    <property type="evidence" value="ECO:0007669"/>
    <property type="project" value="TreeGrafter"/>
</dbReference>
<dbReference type="PANTHER" id="PTHR46756:SF18">
    <property type="entry name" value="GAS2-LIKE PROTEIN PICKLED EGGS"/>
    <property type="match status" value="1"/>
</dbReference>
<dbReference type="GO" id="GO:0051015">
    <property type="term" value="F:actin filament binding"/>
    <property type="evidence" value="ECO:0007669"/>
    <property type="project" value="TreeGrafter"/>
</dbReference>